<proteinExistence type="predicted"/>
<evidence type="ECO:0000313" key="3">
    <source>
        <dbReference type="Proteomes" id="UP000565723"/>
    </source>
</evidence>
<evidence type="ECO:0000313" key="2">
    <source>
        <dbReference type="EMBL" id="NVK97486.1"/>
    </source>
</evidence>
<protein>
    <submittedName>
        <fullName evidence="2">Uncharacterized protein</fullName>
    </submittedName>
</protein>
<dbReference type="AlphaFoldDB" id="A0A850LHJ5"/>
<accession>A0A850LHJ5</accession>
<gene>
    <name evidence="2" type="ORF">HW564_11190</name>
</gene>
<dbReference type="EMBL" id="JABXIY010000028">
    <property type="protein sequence ID" value="NVK97486.1"/>
    <property type="molecule type" value="Genomic_DNA"/>
</dbReference>
<feature type="transmembrane region" description="Helical" evidence="1">
    <location>
        <begin position="53"/>
        <end position="73"/>
    </location>
</feature>
<keyword evidence="1" id="KW-1133">Transmembrane helix</keyword>
<evidence type="ECO:0000256" key="1">
    <source>
        <dbReference type="SAM" id="Phobius"/>
    </source>
</evidence>
<keyword evidence="1" id="KW-0812">Transmembrane</keyword>
<name>A0A850LHJ5_9RHOB</name>
<organism evidence="2 3">
    <name type="scientific">Ruegeria pomeroyi</name>
    <dbReference type="NCBI Taxonomy" id="89184"/>
    <lineage>
        <taxon>Bacteria</taxon>
        <taxon>Pseudomonadati</taxon>
        <taxon>Pseudomonadota</taxon>
        <taxon>Alphaproteobacteria</taxon>
        <taxon>Rhodobacterales</taxon>
        <taxon>Roseobacteraceae</taxon>
        <taxon>Ruegeria</taxon>
    </lineage>
</organism>
<feature type="transmembrane region" description="Helical" evidence="1">
    <location>
        <begin position="26"/>
        <end position="47"/>
    </location>
</feature>
<keyword evidence="1" id="KW-0472">Membrane</keyword>
<sequence length="80" mass="8931">MTTDEDERNRLIHNERIQLIAGDRMSLSHGLFLVGGLGVCIQVFLFSEGVQPLAILLVLASFVASRWYFGLALKAIEELK</sequence>
<dbReference type="RefSeq" id="WP_044027978.1">
    <property type="nucleotide sequence ID" value="NZ_CP076685.1"/>
</dbReference>
<reference evidence="2 3" key="1">
    <citation type="journal article" date="2020" name="Proc. Natl. Acad. Sci. U.S.A.">
        <title>Ecological drivers of bacterial community assembly in synthetic phycospheres.</title>
        <authorList>
            <person name="Fu H."/>
            <person name="Uchimiya M."/>
            <person name="Gore J."/>
            <person name="Moran M.A."/>
        </authorList>
    </citation>
    <scope>NUCLEOTIDE SEQUENCE [LARGE SCALE GENOMIC DNA]</scope>
    <source>
        <strain evidence="2">HF-Din03</strain>
    </source>
</reference>
<dbReference type="Proteomes" id="UP000565723">
    <property type="component" value="Unassembled WGS sequence"/>
</dbReference>
<comment type="caution">
    <text evidence="2">The sequence shown here is derived from an EMBL/GenBank/DDBJ whole genome shotgun (WGS) entry which is preliminary data.</text>
</comment>